<evidence type="ECO:0000313" key="2">
    <source>
        <dbReference type="EMBL" id="CAE7234211.1"/>
    </source>
</evidence>
<dbReference type="AlphaFoldDB" id="A0A812L294"/>
<evidence type="ECO:0000256" key="1">
    <source>
        <dbReference type="SAM" id="MobiDB-lite"/>
    </source>
</evidence>
<dbReference type="OrthoDB" id="423643at2759"/>
<feature type="region of interest" description="Disordered" evidence="1">
    <location>
        <begin position="399"/>
        <end position="435"/>
    </location>
</feature>
<proteinExistence type="predicted"/>
<accession>A0A812L294</accession>
<sequence length="435" mass="46918">MSALDTAPTQPCLESQASGASLLLAETQVLPGSTSELSAEAPLAPSASSAAAAKHAADANPPAEDKPKLTPDALKLAVANFAQHHQLEPSTVSEEMLHASEEGAVHWATLSLDNSARGPGAQALGRALKHRPDLKASYGILTEFCYTWNSWLEADTFFWVESLVKTSCLQAWKSVVTVQSTETVPGSWSERGLRLQDVSESEVRSSTEGLQYWASLYTETPEARPKPTCDGTNGGGVPPPRKRGSLPPAQPKEADQQAGPAPVEGEDPPTKKSRKAGDGTSAKKEREVKELLAQEQASDNSMTVIAAGMTQDPSWWSWAKDVVATYRVHRTNVVTLYADNVFFQKMKVAALSPKELAKVKKDFRDDYVAKLCEFVTKLGPCIQKMAETSFQVENMAKAKRAASEEVQSQKNSKPKPKRKAAPKRRSSSSSLTAAA</sequence>
<feature type="region of interest" description="Disordered" evidence="1">
    <location>
        <begin position="32"/>
        <end position="69"/>
    </location>
</feature>
<name>A0A812L294_9DINO</name>
<gene>
    <name evidence="2" type="ORF">SNAT2548_LOCUS9857</name>
</gene>
<feature type="region of interest" description="Disordered" evidence="1">
    <location>
        <begin position="221"/>
        <end position="288"/>
    </location>
</feature>
<dbReference type="Proteomes" id="UP000604046">
    <property type="component" value="Unassembled WGS sequence"/>
</dbReference>
<dbReference type="EMBL" id="CAJNDS010000790">
    <property type="protein sequence ID" value="CAE7234211.1"/>
    <property type="molecule type" value="Genomic_DNA"/>
</dbReference>
<organism evidence="2 3">
    <name type="scientific">Symbiodinium natans</name>
    <dbReference type="NCBI Taxonomy" id="878477"/>
    <lineage>
        <taxon>Eukaryota</taxon>
        <taxon>Sar</taxon>
        <taxon>Alveolata</taxon>
        <taxon>Dinophyceae</taxon>
        <taxon>Suessiales</taxon>
        <taxon>Symbiodiniaceae</taxon>
        <taxon>Symbiodinium</taxon>
    </lineage>
</organism>
<comment type="caution">
    <text evidence="2">The sequence shown here is derived from an EMBL/GenBank/DDBJ whole genome shotgun (WGS) entry which is preliminary data.</text>
</comment>
<reference evidence="2" key="1">
    <citation type="submission" date="2021-02" db="EMBL/GenBank/DDBJ databases">
        <authorList>
            <person name="Dougan E. K."/>
            <person name="Rhodes N."/>
            <person name="Thang M."/>
            <person name="Chan C."/>
        </authorList>
    </citation>
    <scope>NUCLEOTIDE SEQUENCE</scope>
</reference>
<protein>
    <submittedName>
        <fullName evidence="2">Uncharacterized protein</fullName>
    </submittedName>
</protein>
<evidence type="ECO:0000313" key="3">
    <source>
        <dbReference type="Proteomes" id="UP000604046"/>
    </source>
</evidence>
<feature type="compositionally biased region" description="Basic and acidic residues" evidence="1">
    <location>
        <begin position="275"/>
        <end position="288"/>
    </location>
</feature>
<feature type="compositionally biased region" description="Basic residues" evidence="1">
    <location>
        <begin position="412"/>
        <end position="426"/>
    </location>
</feature>
<keyword evidence="3" id="KW-1185">Reference proteome</keyword>
<feature type="compositionally biased region" description="Low complexity" evidence="1">
    <location>
        <begin position="38"/>
        <end position="62"/>
    </location>
</feature>